<evidence type="ECO:0000313" key="11">
    <source>
        <dbReference type="EMBL" id="EMR04411.1"/>
    </source>
</evidence>
<feature type="binding site" evidence="9">
    <location>
        <position position="168"/>
    </location>
    <ligand>
        <name>substrate</name>
    </ligand>
</feature>
<feature type="binding site" evidence="9">
    <location>
        <position position="71"/>
    </location>
    <ligand>
        <name>substrate</name>
    </ligand>
</feature>
<feature type="site" description="Transition state stabilizer" evidence="9">
    <location>
        <position position="234"/>
    </location>
</feature>
<dbReference type="InterPro" id="IPR036393">
    <property type="entry name" value="AceGlu_kinase-like_sf"/>
</dbReference>
<evidence type="ECO:0000256" key="7">
    <source>
        <dbReference type="ARBA" id="ARBA00022840"/>
    </source>
</evidence>
<dbReference type="CDD" id="cd04238">
    <property type="entry name" value="AAK_NAGK-like"/>
    <property type="match status" value="1"/>
</dbReference>
<keyword evidence="9" id="KW-0963">Cytoplasm</keyword>
<evidence type="ECO:0000256" key="8">
    <source>
        <dbReference type="ARBA" id="ARBA00048141"/>
    </source>
</evidence>
<dbReference type="eggNOG" id="COG0548">
    <property type="taxonomic scope" value="Bacteria"/>
</dbReference>
<feature type="site" description="Transition state stabilizer" evidence="9">
    <location>
        <position position="17"/>
    </location>
</feature>
<dbReference type="InterPro" id="IPR001048">
    <property type="entry name" value="Asp/Glu/Uridylate_kinase"/>
</dbReference>
<keyword evidence="3 9" id="KW-0028">Amino-acid biosynthesis</keyword>
<dbReference type="SUPFAM" id="SSF53633">
    <property type="entry name" value="Carbamate kinase-like"/>
    <property type="match status" value="1"/>
</dbReference>
<keyword evidence="2 9" id="KW-0055">Arginine biosynthesis</keyword>
<dbReference type="Proteomes" id="UP000011910">
    <property type="component" value="Unassembled WGS sequence"/>
</dbReference>
<dbReference type="Gene3D" id="3.40.1160.10">
    <property type="entry name" value="Acetylglutamate kinase-like"/>
    <property type="match status" value="1"/>
</dbReference>
<keyword evidence="4 9" id="KW-0808">Transferase</keyword>
<dbReference type="PATRIC" id="fig|1279009.4.peg.451"/>
<dbReference type="Pfam" id="PF00696">
    <property type="entry name" value="AA_kinase"/>
    <property type="match status" value="1"/>
</dbReference>
<dbReference type="EMBL" id="AODQ01000006">
    <property type="protein sequence ID" value="EMR04411.1"/>
    <property type="molecule type" value="Genomic_DNA"/>
</dbReference>
<keyword evidence="6 9" id="KW-0418">Kinase</keyword>
<dbReference type="GO" id="GO:0005737">
    <property type="term" value="C:cytoplasm"/>
    <property type="evidence" value="ECO:0007669"/>
    <property type="project" value="UniProtKB-SubCell"/>
</dbReference>
<dbReference type="GO" id="GO:0005524">
    <property type="term" value="F:ATP binding"/>
    <property type="evidence" value="ECO:0007669"/>
    <property type="project" value="UniProtKB-UniRule"/>
</dbReference>
<feature type="binding site" evidence="9">
    <location>
        <begin position="49"/>
        <end position="50"/>
    </location>
    <ligand>
        <name>substrate</name>
    </ligand>
</feature>
<keyword evidence="7 9" id="KW-0067">ATP-binding</keyword>
<comment type="similarity">
    <text evidence="9">Belongs to the acetylglutamate kinase family. ArgB subfamily.</text>
</comment>
<dbReference type="RefSeq" id="WP_009193852.1">
    <property type="nucleotide sequence ID" value="NZ_AODQ01000006.1"/>
</dbReference>
<dbReference type="GO" id="GO:0042450">
    <property type="term" value="P:L-arginine biosynthetic process via ornithine"/>
    <property type="evidence" value="ECO:0007669"/>
    <property type="project" value="UniProtKB-UniRule"/>
</dbReference>
<comment type="caution">
    <text evidence="11">The sequence shown here is derived from an EMBL/GenBank/DDBJ whole genome shotgun (WGS) entry which is preliminary data.</text>
</comment>
<evidence type="ECO:0000256" key="4">
    <source>
        <dbReference type="ARBA" id="ARBA00022679"/>
    </source>
</evidence>
<comment type="function">
    <text evidence="9">Catalyzes the ATP-dependent phosphorylation of N-acetyl-L-glutamate.</text>
</comment>
<evidence type="ECO:0000256" key="3">
    <source>
        <dbReference type="ARBA" id="ARBA00022605"/>
    </source>
</evidence>
<protein>
    <recommendedName>
        <fullName evidence="9">Acetylglutamate kinase</fullName>
        <ecNumber evidence="9">2.7.2.8</ecNumber>
    </recommendedName>
    <alternativeName>
        <fullName evidence="9">N-acetyl-L-glutamate 5-phosphotransferase</fullName>
    </alternativeName>
    <alternativeName>
        <fullName evidence="9">NAG kinase</fullName>
        <shortName evidence="9">NAGK</shortName>
    </alternativeName>
</protein>
<comment type="pathway">
    <text evidence="1 9">Amino-acid biosynthesis; L-arginine biosynthesis; N(2)-acetyl-L-ornithine from L-glutamate: step 2/4.</text>
</comment>
<dbReference type="STRING" id="1279009.ADICEAN_00445"/>
<dbReference type="OrthoDB" id="9803155at2"/>
<evidence type="ECO:0000259" key="10">
    <source>
        <dbReference type="Pfam" id="PF00696"/>
    </source>
</evidence>
<sequence>MKITEKDTTLTPLTIVKIGGNVVDNAQLLDQVLHQFIKLQGLKLLVHGGGKLATQLGEKLGLQAQMVGGRRLTDAAMLQVVTMVYGGEINKTIVALLQAAGCNALGLTGADGNLIPAHKRQKGALDWGFVGDFDPVSINTGLLQSLFAAGITPVVAPLTHDGQGSLLNTNADTIASGLAVALSPFYPTTLTYCFEKKGVLLDVEDEASVISRITPEDYSQYKVQGVIAEGMLPKLDNAFAALQAGVVQVRICHALDIAHPQTGTALCL</sequence>
<dbReference type="GO" id="GO:0003991">
    <property type="term" value="F:acetylglutamate kinase activity"/>
    <property type="evidence" value="ECO:0007669"/>
    <property type="project" value="UniProtKB-UniRule"/>
</dbReference>
<evidence type="ECO:0000256" key="5">
    <source>
        <dbReference type="ARBA" id="ARBA00022741"/>
    </source>
</evidence>
<dbReference type="AlphaFoldDB" id="M7NB39"/>
<dbReference type="NCBIfam" id="TIGR00761">
    <property type="entry name" value="argB"/>
    <property type="match status" value="1"/>
</dbReference>
<evidence type="ECO:0000256" key="6">
    <source>
        <dbReference type="ARBA" id="ARBA00022777"/>
    </source>
</evidence>
<reference evidence="11 12" key="1">
    <citation type="journal article" date="2013" name="Genome Announc.">
        <title>Draft Genome Sequence of Cesiribacter andamanensis Strain AMV16T, Isolated from a Soil Sample from a Mud Volcano in the Andaman Islands, India.</title>
        <authorList>
            <person name="Shivaji S."/>
            <person name="Ara S."/>
            <person name="Begum Z."/>
            <person name="Srinivas T.N."/>
            <person name="Singh A."/>
            <person name="Kumar Pinnaka A."/>
        </authorList>
    </citation>
    <scope>NUCLEOTIDE SEQUENCE [LARGE SCALE GENOMIC DNA]</scope>
    <source>
        <strain evidence="11 12">AMV16</strain>
    </source>
</reference>
<dbReference type="InterPro" id="IPR004662">
    <property type="entry name" value="AcgluKinase_fam"/>
</dbReference>
<evidence type="ECO:0000256" key="9">
    <source>
        <dbReference type="HAMAP-Rule" id="MF_00082"/>
    </source>
</evidence>
<dbReference type="UniPathway" id="UPA00068">
    <property type="reaction ID" value="UER00107"/>
</dbReference>
<feature type="domain" description="Aspartate/glutamate/uridylate kinase" evidence="10">
    <location>
        <begin position="13"/>
        <end position="252"/>
    </location>
</feature>
<proteinExistence type="inferred from homology"/>
<evidence type="ECO:0000256" key="1">
    <source>
        <dbReference type="ARBA" id="ARBA00004828"/>
    </source>
</evidence>
<evidence type="ECO:0000256" key="2">
    <source>
        <dbReference type="ARBA" id="ARBA00022571"/>
    </source>
</evidence>
<keyword evidence="12" id="KW-1185">Reference proteome</keyword>
<name>M7NB39_9BACT</name>
<comment type="subcellular location">
    <subcellularLocation>
        <location evidence="9">Cytoplasm</location>
    </subcellularLocation>
</comment>
<dbReference type="PANTHER" id="PTHR23342">
    <property type="entry name" value="N-ACETYLGLUTAMATE SYNTHASE"/>
    <property type="match status" value="1"/>
</dbReference>
<keyword evidence="5 9" id="KW-0547">Nucleotide-binding</keyword>
<dbReference type="PIRSF" id="PIRSF000728">
    <property type="entry name" value="NAGK"/>
    <property type="match status" value="1"/>
</dbReference>
<evidence type="ECO:0000313" key="12">
    <source>
        <dbReference type="Proteomes" id="UP000011910"/>
    </source>
</evidence>
<comment type="catalytic activity">
    <reaction evidence="8 9">
        <text>N-acetyl-L-glutamate + ATP = N-acetyl-L-glutamyl 5-phosphate + ADP</text>
        <dbReference type="Rhea" id="RHEA:14629"/>
        <dbReference type="ChEBI" id="CHEBI:30616"/>
        <dbReference type="ChEBI" id="CHEBI:44337"/>
        <dbReference type="ChEBI" id="CHEBI:57936"/>
        <dbReference type="ChEBI" id="CHEBI:456216"/>
        <dbReference type="EC" id="2.7.2.8"/>
    </reaction>
</comment>
<organism evidence="11 12">
    <name type="scientific">Cesiribacter andamanensis AMV16</name>
    <dbReference type="NCBI Taxonomy" id="1279009"/>
    <lineage>
        <taxon>Bacteria</taxon>
        <taxon>Pseudomonadati</taxon>
        <taxon>Bacteroidota</taxon>
        <taxon>Cytophagia</taxon>
        <taxon>Cytophagales</taxon>
        <taxon>Cesiribacteraceae</taxon>
        <taxon>Cesiribacter</taxon>
    </lineage>
</organism>
<dbReference type="HAMAP" id="MF_00082">
    <property type="entry name" value="ArgB"/>
    <property type="match status" value="1"/>
</dbReference>
<dbReference type="EC" id="2.7.2.8" evidence="9"/>
<gene>
    <name evidence="9 11" type="primary">argB</name>
    <name evidence="11" type="ORF">ADICEAN_00445</name>
</gene>
<dbReference type="PANTHER" id="PTHR23342:SF0">
    <property type="entry name" value="N-ACETYLGLUTAMATE SYNTHASE, MITOCHONDRIAL"/>
    <property type="match status" value="1"/>
</dbReference>
<accession>M7NB39</accession>
<dbReference type="InterPro" id="IPR037528">
    <property type="entry name" value="ArgB"/>
</dbReference>